<sequence length="145" mass="16118">MSLLPSGLQKYLLRKQSSHSVVGVGTHKILERDRAAWHSRVWKHTKEDATFEEFWSKLGVDKAENEKDMVVSIPVDLSGLGDEELANLEEKGTKGRYVSVERLVELDDGKVEWHMATSSTPGGNIPSFIAESSMAGQIPTDVPHF</sequence>
<feature type="domain" description="DUF3074" evidence="1">
    <location>
        <begin position="69"/>
        <end position="145"/>
    </location>
</feature>
<reference evidence="2 3" key="1">
    <citation type="submission" date="2016-03" db="EMBL/GenBank/DDBJ databases">
        <title>Comparative genomics of the ectomycorrhizal sister species Rhizopogon vinicolor and Rhizopogon vesiculosus (Basidiomycota: Boletales) reveals a divergence of the mating type B locus.</title>
        <authorList>
            <person name="Mujic A.B."/>
            <person name="Kuo A."/>
            <person name="Tritt A."/>
            <person name="Lipzen A."/>
            <person name="Chen C."/>
            <person name="Johnson J."/>
            <person name="Sharma A."/>
            <person name="Barry K."/>
            <person name="Grigoriev I.V."/>
            <person name="Spatafora J.W."/>
        </authorList>
    </citation>
    <scope>NUCLEOTIDE SEQUENCE [LARGE SCALE GENOMIC DNA]</scope>
    <source>
        <strain evidence="2 3">AM-OR11-056</strain>
    </source>
</reference>
<dbReference type="EMBL" id="LVVM01003283">
    <property type="protein sequence ID" value="OJA15185.1"/>
    <property type="molecule type" value="Genomic_DNA"/>
</dbReference>
<name>A0A1J8QNQ2_9AGAM</name>
<evidence type="ECO:0000259" key="1">
    <source>
        <dbReference type="Pfam" id="PF11274"/>
    </source>
</evidence>
<proteinExistence type="predicted"/>
<keyword evidence="3" id="KW-1185">Reference proteome</keyword>
<gene>
    <name evidence="2" type="ORF">AZE42_09487</name>
</gene>
<dbReference type="OrthoDB" id="6423603at2759"/>
<accession>A0A1J8QNQ2</accession>
<dbReference type="AlphaFoldDB" id="A0A1J8QNQ2"/>
<protein>
    <recommendedName>
        <fullName evidence="1">DUF3074 domain-containing protein</fullName>
    </recommendedName>
</protein>
<evidence type="ECO:0000313" key="3">
    <source>
        <dbReference type="Proteomes" id="UP000183567"/>
    </source>
</evidence>
<dbReference type="PANTHER" id="PTHR40370:SF1">
    <property type="entry name" value="DUF3074 DOMAIN-CONTAINING PROTEIN"/>
    <property type="match status" value="1"/>
</dbReference>
<comment type="caution">
    <text evidence="2">The sequence shown here is derived from an EMBL/GenBank/DDBJ whole genome shotgun (WGS) entry which is preliminary data.</text>
</comment>
<organism evidence="2 3">
    <name type="scientific">Rhizopogon vesiculosus</name>
    <dbReference type="NCBI Taxonomy" id="180088"/>
    <lineage>
        <taxon>Eukaryota</taxon>
        <taxon>Fungi</taxon>
        <taxon>Dikarya</taxon>
        <taxon>Basidiomycota</taxon>
        <taxon>Agaricomycotina</taxon>
        <taxon>Agaricomycetes</taxon>
        <taxon>Agaricomycetidae</taxon>
        <taxon>Boletales</taxon>
        <taxon>Suillineae</taxon>
        <taxon>Rhizopogonaceae</taxon>
        <taxon>Rhizopogon</taxon>
    </lineage>
</organism>
<dbReference type="Pfam" id="PF11274">
    <property type="entry name" value="DUF3074"/>
    <property type="match status" value="1"/>
</dbReference>
<dbReference type="SUPFAM" id="SSF55961">
    <property type="entry name" value="Bet v1-like"/>
    <property type="match status" value="1"/>
</dbReference>
<dbReference type="PANTHER" id="PTHR40370">
    <property type="entry name" value="EXPRESSED PROTEIN"/>
    <property type="match status" value="1"/>
</dbReference>
<dbReference type="Proteomes" id="UP000183567">
    <property type="component" value="Unassembled WGS sequence"/>
</dbReference>
<evidence type="ECO:0000313" key="2">
    <source>
        <dbReference type="EMBL" id="OJA15185.1"/>
    </source>
</evidence>
<dbReference type="InterPro" id="IPR024500">
    <property type="entry name" value="DUF3074"/>
</dbReference>
<dbReference type="STRING" id="180088.A0A1J8QNQ2"/>